<dbReference type="AlphaFoldDB" id="A0A9W9ZUM5"/>
<evidence type="ECO:0000313" key="2">
    <source>
        <dbReference type="Proteomes" id="UP001163046"/>
    </source>
</evidence>
<dbReference type="EMBL" id="MU825614">
    <property type="protein sequence ID" value="KAJ7388131.1"/>
    <property type="molecule type" value="Genomic_DNA"/>
</dbReference>
<protein>
    <recommendedName>
        <fullName evidence="3">Ig-like domain-containing protein</fullName>
    </recommendedName>
</protein>
<keyword evidence="2" id="KW-1185">Reference proteome</keyword>
<accession>A0A9W9ZUM5</accession>
<evidence type="ECO:0008006" key="3">
    <source>
        <dbReference type="Google" id="ProtNLM"/>
    </source>
</evidence>
<dbReference type="Proteomes" id="UP001163046">
    <property type="component" value="Unassembled WGS sequence"/>
</dbReference>
<feature type="non-terminal residue" evidence="1">
    <location>
        <position position="78"/>
    </location>
</feature>
<comment type="caution">
    <text evidence="1">The sequence shown here is derived from an EMBL/GenBank/DDBJ whole genome shotgun (WGS) entry which is preliminary data.</text>
</comment>
<dbReference type="SUPFAM" id="SSF48726">
    <property type="entry name" value="Immunoglobulin"/>
    <property type="match status" value="1"/>
</dbReference>
<dbReference type="Gene3D" id="2.60.40.10">
    <property type="entry name" value="Immunoglobulins"/>
    <property type="match status" value="1"/>
</dbReference>
<evidence type="ECO:0000313" key="1">
    <source>
        <dbReference type="EMBL" id="KAJ7388131.1"/>
    </source>
</evidence>
<reference evidence="1" key="1">
    <citation type="submission" date="2023-01" db="EMBL/GenBank/DDBJ databases">
        <title>Genome assembly of the deep-sea coral Lophelia pertusa.</title>
        <authorList>
            <person name="Herrera S."/>
            <person name="Cordes E."/>
        </authorList>
    </citation>
    <scope>NUCLEOTIDE SEQUENCE</scope>
    <source>
        <strain evidence="1">USNM1676648</strain>
        <tissue evidence="1">Polyp</tissue>
    </source>
</reference>
<dbReference type="InterPro" id="IPR036179">
    <property type="entry name" value="Ig-like_dom_sf"/>
</dbReference>
<gene>
    <name evidence="1" type="ORF">OS493_039623</name>
</gene>
<proteinExistence type="predicted"/>
<dbReference type="InterPro" id="IPR013783">
    <property type="entry name" value="Ig-like_fold"/>
</dbReference>
<organism evidence="1 2">
    <name type="scientific">Desmophyllum pertusum</name>
    <dbReference type="NCBI Taxonomy" id="174260"/>
    <lineage>
        <taxon>Eukaryota</taxon>
        <taxon>Metazoa</taxon>
        <taxon>Cnidaria</taxon>
        <taxon>Anthozoa</taxon>
        <taxon>Hexacorallia</taxon>
        <taxon>Scleractinia</taxon>
        <taxon>Caryophylliina</taxon>
        <taxon>Caryophylliidae</taxon>
        <taxon>Desmophyllum</taxon>
    </lineage>
</organism>
<name>A0A9W9ZUM5_9CNID</name>
<sequence length="78" mass="8663">MTVKVDCSANRVQNLDRPFSGLEMGVLISYGINSRYMIQLDGTLLIKKVDKDKDSVNYTCKAENMLGQDSATTVPVVY</sequence>